<feature type="region of interest" description="Disordered" evidence="9">
    <location>
        <begin position="1"/>
        <end position="53"/>
    </location>
</feature>
<dbReference type="PRINTS" id="PR00623">
    <property type="entry name" value="HISTONEH4"/>
</dbReference>
<proteinExistence type="inferred from homology"/>
<name>A0A2T6ZIY9_TUBBO</name>
<dbReference type="SUPFAM" id="SSF47113">
    <property type="entry name" value="Histone-fold"/>
    <property type="match status" value="1"/>
</dbReference>
<evidence type="ECO:0000256" key="7">
    <source>
        <dbReference type="ARBA" id="ARBA00023269"/>
    </source>
</evidence>
<comment type="similarity">
    <text evidence="3 8">Belongs to the histone H4 family.</text>
</comment>
<evidence type="ECO:0000256" key="6">
    <source>
        <dbReference type="ARBA" id="ARBA00023242"/>
    </source>
</evidence>
<dbReference type="GO" id="GO:0005634">
    <property type="term" value="C:nucleus"/>
    <property type="evidence" value="ECO:0007669"/>
    <property type="project" value="UniProtKB-SubCell"/>
</dbReference>
<dbReference type="InterPro" id="IPR009072">
    <property type="entry name" value="Histone-fold"/>
</dbReference>
<evidence type="ECO:0000313" key="10">
    <source>
        <dbReference type="EMBL" id="PUU75449.1"/>
    </source>
</evidence>
<keyword evidence="4 8" id="KW-0158">Chromosome</keyword>
<evidence type="ECO:0000256" key="8">
    <source>
        <dbReference type="RuleBase" id="RU000528"/>
    </source>
</evidence>
<dbReference type="GO" id="GO:0000786">
    <property type="term" value="C:nucleosome"/>
    <property type="evidence" value="ECO:0007669"/>
    <property type="project" value="UniProtKB-KW"/>
</dbReference>
<gene>
    <name evidence="10" type="ORF">B9Z19DRAFT_1090359</name>
</gene>
<evidence type="ECO:0000256" key="3">
    <source>
        <dbReference type="ARBA" id="ARBA00006564"/>
    </source>
</evidence>
<dbReference type="CDD" id="cd22912">
    <property type="entry name" value="HFD_H4"/>
    <property type="match status" value="1"/>
</dbReference>
<accession>A0A2T6ZIY9</accession>
<dbReference type="STRING" id="42251.A0A2T6ZIY9"/>
<comment type="caution">
    <text evidence="10">The sequence shown here is derived from an EMBL/GenBank/DDBJ whole genome shotgun (WGS) entry which is preliminary data.</text>
</comment>
<evidence type="ECO:0000256" key="5">
    <source>
        <dbReference type="ARBA" id="ARBA00023125"/>
    </source>
</evidence>
<keyword evidence="11" id="KW-1185">Reference proteome</keyword>
<dbReference type="EMBL" id="NESQ01000231">
    <property type="protein sequence ID" value="PUU75449.1"/>
    <property type="molecule type" value="Genomic_DNA"/>
</dbReference>
<dbReference type="AlphaFoldDB" id="A0A2T6ZIY9"/>
<keyword evidence="5 8" id="KW-0238">DNA-binding</keyword>
<dbReference type="InterPro" id="IPR001951">
    <property type="entry name" value="Histone_H4"/>
</dbReference>
<evidence type="ECO:0000256" key="4">
    <source>
        <dbReference type="ARBA" id="ARBA00022454"/>
    </source>
</evidence>
<dbReference type="OrthoDB" id="3919494at2759"/>
<dbReference type="GO" id="GO:0046982">
    <property type="term" value="F:protein heterodimerization activity"/>
    <property type="evidence" value="ECO:0007669"/>
    <property type="project" value="InterPro"/>
</dbReference>
<dbReference type="PANTHER" id="PTHR10484">
    <property type="entry name" value="HISTONE H4"/>
    <property type="match status" value="1"/>
</dbReference>
<keyword evidence="7 8" id="KW-0544">Nucleosome core</keyword>
<protein>
    <recommendedName>
        <fullName evidence="8">Histone H4</fullName>
    </recommendedName>
</protein>
<organism evidence="10 11">
    <name type="scientific">Tuber borchii</name>
    <name type="common">White truffle</name>
    <dbReference type="NCBI Taxonomy" id="42251"/>
    <lineage>
        <taxon>Eukaryota</taxon>
        <taxon>Fungi</taxon>
        <taxon>Dikarya</taxon>
        <taxon>Ascomycota</taxon>
        <taxon>Pezizomycotina</taxon>
        <taxon>Pezizomycetes</taxon>
        <taxon>Pezizales</taxon>
        <taxon>Tuberaceae</taxon>
        <taxon>Tuber</taxon>
    </lineage>
</organism>
<evidence type="ECO:0000256" key="9">
    <source>
        <dbReference type="SAM" id="MobiDB-lite"/>
    </source>
</evidence>
<evidence type="ECO:0000313" key="11">
    <source>
        <dbReference type="Proteomes" id="UP000244722"/>
    </source>
</evidence>
<comment type="subcellular location">
    <subcellularLocation>
        <location evidence="2">Chromosome</location>
    </subcellularLocation>
    <subcellularLocation>
        <location evidence="1">Nucleus</location>
    </subcellularLocation>
</comment>
<dbReference type="GO" id="GO:0003677">
    <property type="term" value="F:DNA binding"/>
    <property type="evidence" value="ECO:0007669"/>
    <property type="project" value="UniProtKB-KW"/>
</dbReference>
<evidence type="ECO:0000256" key="2">
    <source>
        <dbReference type="ARBA" id="ARBA00004286"/>
    </source>
</evidence>
<comment type="subunit">
    <text evidence="8">The nucleosome is a histone octamer containing two molecules each of H2A, H2B, H3 and H4 assembled in one H3-H4 heterotetramer and two H2A-H2B heterodimers. The octamer wraps approximately 147 bp of DNA.</text>
</comment>
<evidence type="ECO:0000256" key="1">
    <source>
        <dbReference type="ARBA" id="ARBA00004123"/>
    </source>
</evidence>
<comment type="function">
    <text evidence="8">Core component of nucleosome. Nucleosomes wrap and compact DNA into chromatin, limiting DNA accessibility to the cellular machineries which require DNA as a template. Histones thereby play a central role in transcription regulation, DNA repair, DNA replication and chromosomal stability. DNA accessibility is regulated via a complex set of post-translational modifications of histones, also called histone code, and nucleosome remodeling.</text>
</comment>
<dbReference type="GO" id="GO:0030527">
    <property type="term" value="F:structural constituent of chromatin"/>
    <property type="evidence" value="ECO:0007669"/>
    <property type="project" value="InterPro"/>
</dbReference>
<sequence length="139" mass="15536">MPPTRNIGRAPPPRGRHSGGKTIGGKSAAGLGKGVGLSRMRRQRKIHRDSVHGITKGDLRRLARRGGVKRISAAIYNEMRGAMTDHLKKILHSCTIYLEHANRKTITVTDVIHSLKRLGNPIYGFDKDWESKSRKTHKK</sequence>
<dbReference type="Proteomes" id="UP000244722">
    <property type="component" value="Unassembled WGS sequence"/>
</dbReference>
<dbReference type="SMART" id="SM00417">
    <property type="entry name" value="H4"/>
    <property type="match status" value="1"/>
</dbReference>
<reference evidence="10 11" key="1">
    <citation type="submission" date="2017-04" db="EMBL/GenBank/DDBJ databases">
        <title>Draft genome sequence of Tuber borchii Vittad., a whitish edible truffle.</title>
        <authorList>
            <consortium name="DOE Joint Genome Institute"/>
            <person name="Murat C."/>
            <person name="Kuo A."/>
            <person name="Barry K.W."/>
            <person name="Clum A."/>
            <person name="Dockter R.B."/>
            <person name="Fauchery L."/>
            <person name="Iotti M."/>
            <person name="Kohler A."/>
            <person name="Labutti K."/>
            <person name="Lindquist E.A."/>
            <person name="Lipzen A."/>
            <person name="Ohm R.A."/>
            <person name="Wang M."/>
            <person name="Grigoriev I.V."/>
            <person name="Zambonelli A."/>
            <person name="Martin F.M."/>
        </authorList>
    </citation>
    <scope>NUCLEOTIDE SEQUENCE [LARGE SCALE GENOMIC DNA]</scope>
    <source>
        <strain evidence="10 11">Tbo3840</strain>
    </source>
</reference>
<keyword evidence="6 8" id="KW-0539">Nucleus</keyword>
<dbReference type="Gene3D" id="1.10.20.10">
    <property type="entry name" value="Histone, subunit A"/>
    <property type="match status" value="1"/>
</dbReference>